<dbReference type="PANTHER" id="PTHR43658">
    <property type="entry name" value="SHORT-CHAIN DEHYDROGENASE/REDUCTASE"/>
    <property type="match status" value="1"/>
</dbReference>
<dbReference type="RefSeq" id="WP_079726686.1">
    <property type="nucleotide sequence ID" value="NZ_FUZP01000001.1"/>
</dbReference>
<reference evidence="5 6" key="1">
    <citation type="submission" date="2017-02" db="EMBL/GenBank/DDBJ databases">
        <authorList>
            <person name="Peterson S.W."/>
        </authorList>
    </citation>
    <scope>NUCLEOTIDE SEQUENCE [LARGE SCALE GENOMIC DNA]</scope>
    <source>
        <strain evidence="5 6">VKM Ac-2059</strain>
    </source>
</reference>
<evidence type="ECO:0000256" key="4">
    <source>
        <dbReference type="SAM" id="MobiDB-lite"/>
    </source>
</evidence>
<evidence type="ECO:0000256" key="1">
    <source>
        <dbReference type="ARBA" id="ARBA00006484"/>
    </source>
</evidence>
<feature type="region of interest" description="Disordered" evidence="4">
    <location>
        <begin position="53"/>
        <end position="75"/>
    </location>
</feature>
<dbReference type="Gene3D" id="3.40.50.720">
    <property type="entry name" value="NAD(P)-binding Rossmann-like Domain"/>
    <property type="match status" value="1"/>
</dbReference>
<dbReference type="InterPro" id="IPR020904">
    <property type="entry name" value="Sc_DH/Rdtase_CS"/>
</dbReference>
<sequence>MRYAKMSAIVTGAASGLGRATATRLAAAGMHVVLVDLPTSDGAAVAEELRTNRPGASAAGGSDVAASGSGAGSAPPAAAAQAVARTSRRRTDRRTDKHLPRIEFAPADVTDEKQVAAAVGLATELAPLRVVVNCAGIATPAKLLGRDGPLDLAAFDRVLRVNVLGTVNVTRLAAQAMADDAGAGRGSPRGPGAGAGTASVTRDDAVPDRGVIINTASVAAFDGQIGQPAYAASKGAIHSLTLPLARELARYGIRVNTIAPGIFETPLMLGLPERARASLGEQVPYPQRLGLPDEFAQLVESIAENAYLNGETIRLDGAIRMAPR</sequence>
<evidence type="ECO:0000313" key="5">
    <source>
        <dbReference type="EMBL" id="SKC38776.1"/>
    </source>
</evidence>
<dbReference type="PRINTS" id="PR00080">
    <property type="entry name" value="SDRFAMILY"/>
</dbReference>
<organism evidence="5 6">
    <name type="scientific">Okibacterium fritillariae</name>
    <dbReference type="NCBI Taxonomy" id="123320"/>
    <lineage>
        <taxon>Bacteria</taxon>
        <taxon>Bacillati</taxon>
        <taxon>Actinomycetota</taxon>
        <taxon>Actinomycetes</taxon>
        <taxon>Micrococcales</taxon>
        <taxon>Microbacteriaceae</taxon>
        <taxon>Okibacterium</taxon>
    </lineage>
</organism>
<dbReference type="AlphaFoldDB" id="A0A1T5IHU9"/>
<dbReference type="Pfam" id="PF00106">
    <property type="entry name" value="adh_short"/>
    <property type="match status" value="3"/>
</dbReference>
<feature type="region of interest" description="Disordered" evidence="4">
    <location>
        <begin position="180"/>
        <end position="201"/>
    </location>
</feature>
<proteinExistence type="inferred from homology"/>
<keyword evidence="6" id="KW-1185">Reference proteome</keyword>
<keyword evidence="2" id="KW-0560">Oxidoreductase</keyword>
<dbReference type="OrthoDB" id="9795647at2"/>
<comment type="similarity">
    <text evidence="1 3">Belongs to the short-chain dehydrogenases/reductases (SDR) family.</text>
</comment>
<dbReference type="PROSITE" id="PS00061">
    <property type="entry name" value="ADH_SHORT"/>
    <property type="match status" value="1"/>
</dbReference>
<dbReference type="SUPFAM" id="SSF51735">
    <property type="entry name" value="NAD(P)-binding Rossmann-fold domains"/>
    <property type="match status" value="1"/>
</dbReference>
<evidence type="ECO:0000313" key="6">
    <source>
        <dbReference type="Proteomes" id="UP000190857"/>
    </source>
</evidence>
<gene>
    <name evidence="5" type="ORF">SAMN06309945_0471</name>
</gene>
<protein>
    <submittedName>
        <fullName evidence="5">NAD(P)-dependent dehydrogenase, short-chain alcohol dehydrogenase family</fullName>
    </submittedName>
</protein>
<name>A0A1T5IHU9_9MICO</name>
<dbReference type="GO" id="GO:0016491">
    <property type="term" value="F:oxidoreductase activity"/>
    <property type="evidence" value="ECO:0007669"/>
    <property type="project" value="UniProtKB-KW"/>
</dbReference>
<dbReference type="STRING" id="123320.SAMN06309945_0471"/>
<dbReference type="PRINTS" id="PR00081">
    <property type="entry name" value="GDHRDH"/>
</dbReference>
<dbReference type="InterPro" id="IPR002347">
    <property type="entry name" value="SDR_fam"/>
</dbReference>
<accession>A0A1T5IHU9</accession>
<dbReference type="InterPro" id="IPR036291">
    <property type="entry name" value="NAD(P)-bd_dom_sf"/>
</dbReference>
<evidence type="ECO:0000256" key="3">
    <source>
        <dbReference type="RuleBase" id="RU000363"/>
    </source>
</evidence>
<dbReference type="Proteomes" id="UP000190857">
    <property type="component" value="Unassembled WGS sequence"/>
</dbReference>
<feature type="compositionally biased region" description="Gly residues" evidence="4">
    <location>
        <begin position="183"/>
        <end position="195"/>
    </location>
</feature>
<feature type="compositionally biased region" description="Low complexity" evidence="4">
    <location>
        <begin position="55"/>
        <end position="75"/>
    </location>
</feature>
<evidence type="ECO:0000256" key="2">
    <source>
        <dbReference type="ARBA" id="ARBA00023002"/>
    </source>
</evidence>
<dbReference type="PANTHER" id="PTHR43658:SF8">
    <property type="entry name" value="17-BETA-HYDROXYSTEROID DEHYDROGENASE 14-RELATED"/>
    <property type="match status" value="1"/>
</dbReference>
<dbReference type="EMBL" id="FUZP01000001">
    <property type="protein sequence ID" value="SKC38776.1"/>
    <property type="molecule type" value="Genomic_DNA"/>
</dbReference>